<comment type="similarity">
    <text evidence="4">Belongs to the alanine racemase family.</text>
</comment>
<feature type="active site" description="Proton acceptor; specific for D-alanine" evidence="4">
    <location>
        <position position="42"/>
    </location>
</feature>
<organism evidence="6 7">
    <name type="scientific">Janthinobacterium fluminis</name>
    <dbReference type="NCBI Taxonomy" id="2987524"/>
    <lineage>
        <taxon>Bacteria</taxon>
        <taxon>Pseudomonadati</taxon>
        <taxon>Pseudomonadota</taxon>
        <taxon>Betaproteobacteria</taxon>
        <taxon>Burkholderiales</taxon>
        <taxon>Oxalobacteraceae</taxon>
        <taxon>Janthinobacterium</taxon>
    </lineage>
</organism>
<feature type="binding site" evidence="4">
    <location>
        <position position="311"/>
    </location>
    <ligand>
        <name>substrate</name>
    </ligand>
</feature>
<dbReference type="PANTHER" id="PTHR30511:SF0">
    <property type="entry name" value="ALANINE RACEMASE, CATABOLIC-RELATED"/>
    <property type="match status" value="1"/>
</dbReference>
<dbReference type="RefSeq" id="WP_273670874.1">
    <property type="nucleotide sequence ID" value="NZ_JAQQXR010000004.1"/>
</dbReference>
<dbReference type="Pfam" id="PF00842">
    <property type="entry name" value="Ala_racemase_C"/>
    <property type="match status" value="1"/>
</dbReference>
<dbReference type="InterPro" id="IPR001608">
    <property type="entry name" value="Ala_racemase_N"/>
</dbReference>
<dbReference type="NCBIfam" id="TIGR00492">
    <property type="entry name" value="alr"/>
    <property type="match status" value="1"/>
</dbReference>
<evidence type="ECO:0000313" key="7">
    <source>
        <dbReference type="Proteomes" id="UP001221208"/>
    </source>
</evidence>
<keyword evidence="7" id="KW-1185">Reference proteome</keyword>
<feature type="binding site" evidence="4">
    <location>
        <position position="141"/>
    </location>
    <ligand>
        <name>substrate</name>
    </ligand>
</feature>
<dbReference type="PROSITE" id="PS00395">
    <property type="entry name" value="ALANINE_RACEMASE"/>
    <property type="match status" value="1"/>
</dbReference>
<proteinExistence type="inferred from homology"/>
<name>A0ABT5JZN2_9BURK</name>
<dbReference type="Gene3D" id="3.20.20.10">
    <property type="entry name" value="Alanine racemase"/>
    <property type="match status" value="1"/>
</dbReference>
<dbReference type="HAMAP" id="MF_01201">
    <property type="entry name" value="Ala_racemase"/>
    <property type="match status" value="1"/>
</dbReference>
<dbReference type="Gene3D" id="2.40.37.10">
    <property type="entry name" value="Lyase, Ornithine Decarboxylase, Chain A, domain 1"/>
    <property type="match status" value="1"/>
</dbReference>
<dbReference type="PANTHER" id="PTHR30511">
    <property type="entry name" value="ALANINE RACEMASE"/>
    <property type="match status" value="1"/>
</dbReference>
<dbReference type="GO" id="GO:0008784">
    <property type="term" value="F:alanine racemase activity"/>
    <property type="evidence" value="ECO:0007669"/>
    <property type="project" value="UniProtKB-EC"/>
</dbReference>
<accession>A0ABT5JZN2</accession>
<dbReference type="InterPro" id="IPR000821">
    <property type="entry name" value="Ala_racemase"/>
</dbReference>
<dbReference type="Pfam" id="PF01168">
    <property type="entry name" value="Ala_racemase_N"/>
    <property type="match status" value="1"/>
</dbReference>
<gene>
    <name evidence="6" type="primary">alr</name>
    <name evidence="6" type="ORF">OIK44_11400</name>
</gene>
<dbReference type="InterPro" id="IPR011079">
    <property type="entry name" value="Ala_racemase_C"/>
</dbReference>
<evidence type="ECO:0000256" key="4">
    <source>
        <dbReference type="HAMAP-Rule" id="MF_01201"/>
    </source>
</evidence>
<evidence type="ECO:0000256" key="2">
    <source>
        <dbReference type="ARBA" id="ARBA00022898"/>
    </source>
</evidence>
<dbReference type="SUPFAM" id="SSF50621">
    <property type="entry name" value="Alanine racemase C-terminal domain-like"/>
    <property type="match status" value="1"/>
</dbReference>
<dbReference type="EC" id="5.1.1.1" evidence="4"/>
<dbReference type="InterPro" id="IPR009006">
    <property type="entry name" value="Ala_racemase/Decarboxylase_C"/>
</dbReference>
<sequence>MSTNGHKNRSGAILTVDLDAVRANYRLLRARAAPAACSAVLKSDAYGLGAVPVAAALYAEGCRHFFVAHLDEGIALRPHVPADAAIFVLHGPPLGTEADFTDHQLTPVLNSTQQVAGWRAHARALGRTLAAVIQVDSGMSRMGMAPAEIDAWLADPHFLDGIDMQYLMSHLACAEQPDNPMNALQLERFKAIRARLPACPASFANSSGVFLPADYHFDLVRPGAALYGIAPIAGAANPMRPVVRLQGKVLQTRTIEPGEHVGYSRRYTASETRQVATVAVGYADGWLRSMSNIGVAIVDGVRVPQIGAISMDSITLDVSAIPSERVEAGSLVDLICAEHPVDAVASLANTIGYEVLSNLGRRYYREYTGA</sequence>
<evidence type="ECO:0000256" key="1">
    <source>
        <dbReference type="ARBA" id="ARBA00001933"/>
    </source>
</evidence>
<dbReference type="SMART" id="SM01005">
    <property type="entry name" value="Ala_racemase_C"/>
    <property type="match status" value="1"/>
</dbReference>
<reference evidence="6 7" key="1">
    <citation type="submission" date="2022-10" db="EMBL/GenBank/DDBJ databases">
        <title>Janthinobacterium sp. hw3 Genome sequencing.</title>
        <authorList>
            <person name="Park S."/>
        </authorList>
    </citation>
    <scope>NUCLEOTIDE SEQUENCE [LARGE SCALE GENOMIC DNA]</scope>
    <source>
        <strain evidence="7">hw3</strain>
    </source>
</reference>
<feature type="active site" description="Proton acceptor; specific for L-alanine" evidence="4">
    <location>
        <position position="263"/>
    </location>
</feature>
<comment type="pathway">
    <text evidence="4">Amino-acid biosynthesis; D-alanine biosynthesis; D-alanine from L-alanine: step 1/1.</text>
</comment>
<feature type="modified residue" description="N6-(pyridoxal phosphate)lysine" evidence="4">
    <location>
        <position position="42"/>
    </location>
</feature>
<dbReference type="Proteomes" id="UP001221208">
    <property type="component" value="Unassembled WGS sequence"/>
</dbReference>
<dbReference type="InterPro" id="IPR020622">
    <property type="entry name" value="Ala_racemase_pyridoxalP-BS"/>
</dbReference>
<protein>
    <recommendedName>
        <fullName evidence="4">Alanine racemase</fullName>
        <ecNumber evidence="4">5.1.1.1</ecNumber>
    </recommendedName>
</protein>
<dbReference type="InterPro" id="IPR029066">
    <property type="entry name" value="PLP-binding_barrel"/>
</dbReference>
<evidence type="ECO:0000256" key="3">
    <source>
        <dbReference type="ARBA" id="ARBA00023235"/>
    </source>
</evidence>
<comment type="catalytic activity">
    <reaction evidence="4">
        <text>L-alanine = D-alanine</text>
        <dbReference type="Rhea" id="RHEA:20249"/>
        <dbReference type="ChEBI" id="CHEBI:57416"/>
        <dbReference type="ChEBI" id="CHEBI:57972"/>
        <dbReference type="EC" id="5.1.1.1"/>
    </reaction>
</comment>
<comment type="cofactor">
    <cofactor evidence="1 4">
        <name>pyridoxal 5'-phosphate</name>
        <dbReference type="ChEBI" id="CHEBI:597326"/>
    </cofactor>
</comment>
<dbReference type="CDD" id="cd00430">
    <property type="entry name" value="PLPDE_III_AR"/>
    <property type="match status" value="1"/>
</dbReference>
<dbReference type="SUPFAM" id="SSF51419">
    <property type="entry name" value="PLP-binding barrel"/>
    <property type="match status" value="1"/>
</dbReference>
<dbReference type="PRINTS" id="PR00992">
    <property type="entry name" value="ALARACEMASE"/>
</dbReference>
<comment type="function">
    <text evidence="4">Catalyzes the interconversion of L-alanine and D-alanine. May also act on other amino acids.</text>
</comment>
<keyword evidence="2 4" id="KW-0663">Pyridoxal phosphate</keyword>
<dbReference type="EMBL" id="JAQQXR010000004">
    <property type="protein sequence ID" value="MDC8758193.1"/>
    <property type="molecule type" value="Genomic_DNA"/>
</dbReference>
<keyword evidence="3 4" id="KW-0413">Isomerase</keyword>
<evidence type="ECO:0000259" key="5">
    <source>
        <dbReference type="SMART" id="SM01005"/>
    </source>
</evidence>
<feature type="domain" description="Alanine racemase C-terminal" evidence="5">
    <location>
        <begin position="242"/>
        <end position="368"/>
    </location>
</feature>
<comment type="caution">
    <text evidence="6">The sequence shown here is derived from an EMBL/GenBank/DDBJ whole genome shotgun (WGS) entry which is preliminary data.</text>
</comment>
<evidence type="ECO:0000313" key="6">
    <source>
        <dbReference type="EMBL" id="MDC8758193.1"/>
    </source>
</evidence>